<feature type="domain" description="Pirin N-terminal" evidence="4">
    <location>
        <begin position="34"/>
        <end position="139"/>
    </location>
</feature>
<dbReference type="PIRSF" id="PIRSF006232">
    <property type="entry name" value="Pirin"/>
    <property type="match status" value="1"/>
</dbReference>
<evidence type="ECO:0000256" key="1">
    <source>
        <dbReference type="ARBA" id="ARBA00008416"/>
    </source>
</evidence>
<proteinExistence type="inferred from homology"/>
<dbReference type="AlphaFoldDB" id="A0A1M6DIS5"/>
<accession>A0A1M6DIS5</accession>
<dbReference type="SUPFAM" id="SSF51182">
    <property type="entry name" value="RmlC-like cupins"/>
    <property type="match status" value="1"/>
</dbReference>
<dbReference type="STRING" id="198092.SAMN02745194_00963"/>
<dbReference type="Pfam" id="PF02678">
    <property type="entry name" value="Pirin"/>
    <property type="match status" value="1"/>
</dbReference>
<evidence type="ECO:0000259" key="4">
    <source>
        <dbReference type="Pfam" id="PF02678"/>
    </source>
</evidence>
<feature type="binding site" evidence="2">
    <location>
        <position position="117"/>
    </location>
    <ligand>
        <name>Fe cation</name>
        <dbReference type="ChEBI" id="CHEBI:24875"/>
    </ligand>
</feature>
<comment type="similarity">
    <text evidence="1 3">Belongs to the pirin family.</text>
</comment>
<dbReference type="RefSeq" id="WP_073132059.1">
    <property type="nucleotide sequence ID" value="NZ_FQZF01000004.1"/>
</dbReference>
<dbReference type="OrthoDB" id="9780903at2"/>
<comment type="cofactor">
    <cofactor evidence="2">
        <name>Fe cation</name>
        <dbReference type="ChEBI" id="CHEBI:24875"/>
    </cofactor>
    <text evidence="2">Binds 1 Fe cation per subunit.</text>
</comment>
<protein>
    <recommendedName>
        <fullName evidence="8">Pirin</fullName>
    </recommendedName>
</protein>
<dbReference type="CDD" id="cd02247">
    <property type="entry name" value="cupin_pirin_C"/>
    <property type="match status" value="1"/>
</dbReference>
<dbReference type="InterPro" id="IPR011051">
    <property type="entry name" value="RmlC_Cupin_sf"/>
</dbReference>
<dbReference type="GO" id="GO:0046872">
    <property type="term" value="F:metal ion binding"/>
    <property type="evidence" value="ECO:0007669"/>
    <property type="project" value="UniProtKB-KW"/>
</dbReference>
<feature type="binding site" evidence="2">
    <location>
        <position position="119"/>
    </location>
    <ligand>
        <name>Fe cation</name>
        <dbReference type="ChEBI" id="CHEBI:24875"/>
    </ligand>
</feature>
<evidence type="ECO:0000259" key="5">
    <source>
        <dbReference type="Pfam" id="PF05726"/>
    </source>
</evidence>
<evidence type="ECO:0000313" key="7">
    <source>
        <dbReference type="Proteomes" id="UP000184387"/>
    </source>
</evidence>
<dbReference type="PANTHER" id="PTHR13903:SF8">
    <property type="entry name" value="PIRIN"/>
    <property type="match status" value="1"/>
</dbReference>
<keyword evidence="7" id="KW-1185">Reference proteome</keyword>
<dbReference type="PANTHER" id="PTHR13903">
    <property type="entry name" value="PIRIN-RELATED"/>
    <property type="match status" value="1"/>
</dbReference>
<dbReference type="InterPro" id="IPR012093">
    <property type="entry name" value="Pirin"/>
</dbReference>
<name>A0A1M6DIS5_9PROT</name>
<sequence>MSVETDPAGVMPECVAGQAIEHVILPRTHDIGGFEVRRALPAKERRMVGPFVFFDEMGPGEFLTGKGIDVRPHPHIGLSTVTYLFEGEIQHRDSVGSDQPIRPGDVNWMTAGRGIAHSERTGADVRQHPHKLFGIQSWVALPRAQEEIAPDFAHHPAATLPVIEDAGARLRLIAGYGWGARSPVATPSDLFYADAVLAPGASLPLPDHHEERGAYVVQGEVTVAGDRFEAGRMLVFRAGDGLALRAGPQGARLLMLGGAAMDGPRYLFWNFVSSSCERIEQAKADWREGRFARVPGDEKEFIPLPEERVKVQAAVQAPAAGSPTS</sequence>
<dbReference type="Gene3D" id="2.60.120.10">
    <property type="entry name" value="Jelly Rolls"/>
    <property type="match status" value="2"/>
</dbReference>
<dbReference type="InterPro" id="IPR008778">
    <property type="entry name" value="Pirin_C_dom"/>
</dbReference>
<organism evidence="6 7">
    <name type="scientific">Muricoccus roseus</name>
    <dbReference type="NCBI Taxonomy" id="198092"/>
    <lineage>
        <taxon>Bacteria</taxon>
        <taxon>Pseudomonadati</taxon>
        <taxon>Pseudomonadota</taxon>
        <taxon>Alphaproteobacteria</taxon>
        <taxon>Acetobacterales</taxon>
        <taxon>Roseomonadaceae</taxon>
        <taxon>Muricoccus</taxon>
    </lineage>
</organism>
<dbReference type="EMBL" id="FQZF01000004">
    <property type="protein sequence ID" value="SHI73023.1"/>
    <property type="molecule type" value="Genomic_DNA"/>
</dbReference>
<keyword evidence="2" id="KW-0479">Metal-binding</keyword>
<feature type="domain" description="Pirin C-terminal" evidence="5">
    <location>
        <begin position="192"/>
        <end position="291"/>
    </location>
</feature>
<evidence type="ECO:0000256" key="2">
    <source>
        <dbReference type="PIRSR" id="PIRSR006232-1"/>
    </source>
</evidence>
<evidence type="ECO:0000313" key="6">
    <source>
        <dbReference type="EMBL" id="SHI73023.1"/>
    </source>
</evidence>
<dbReference type="InterPro" id="IPR003829">
    <property type="entry name" value="Pirin_N_dom"/>
</dbReference>
<feature type="binding site" evidence="2">
    <location>
        <position position="73"/>
    </location>
    <ligand>
        <name>Fe cation</name>
        <dbReference type="ChEBI" id="CHEBI:24875"/>
    </ligand>
</feature>
<keyword evidence="2" id="KW-0408">Iron</keyword>
<dbReference type="CDD" id="cd02909">
    <property type="entry name" value="cupin_pirin_N"/>
    <property type="match status" value="1"/>
</dbReference>
<evidence type="ECO:0008006" key="8">
    <source>
        <dbReference type="Google" id="ProtNLM"/>
    </source>
</evidence>
<evidence type="ECO:0000256" key="3">
    <source>
        <dbReference type="RuleBase" id="RU003457"/>
    </source>
</evidence>
<feature type="binding site" evidence="2">
    <location>
        <position position="75"/>
    </location>
    <ligand>
        <name>Fe cation</name>
        <dbReference type="ChEBI" id="CHEBI:24875"/>
    </ligand>
</feature>
<gene>
    <name evidence="6" type="ORF">SAMN02745194_00963</name>
</gene>
<dbReference type="Proteomes" id="UP000184387">
    <property type="component" value="Unassembled WGS sequence"/>
</dbReference>
<dbReference type="InterPro" id="IPR014710">
    <property type="entry name" value="RmlC-like_jellyroll"/>
</dbReference>
<reference evidence="6 7" key="1">
    <citation type="submission" date="2016-11" db="EMBL/GenBank/DDBJ databases">
        <authorList>
            <person name="Jaros S."/>
            <person name="Januszkiewicz K."/>
            <person name="Wedrychowicz H."/>
        </authorList>
    </citation>
    <scope>NUCLEOTIDE SEQUENCE [LARGE SCALE GENOMIC DNA]</scope>
    <source>
        <strain evidence="6 7">DSM 14916</strain>
    </source>
</reference>
<dbReference type="Pfam" id="PF05726">
    <property type="entry name" value="Pirin_C"/>
    <property type="match status" value="1"/>
</dbReference>